<sequence>MTISSISLSVFWNERYVARAVCADLLDHNRPLAEMLYACDEPDAELYGMNYFCGHGDVCLLAAGEQSLQQYRFPILESRVDKVKFYSEEAEDLRSTSSHALTYSVPQWDDLMDSV</sequence>
<gene>
    <name evidence="1" type="ORF">H634G_01994</name>
</gene>
<name>A0A0D9P9B1_METAN</name>
<evidence type="ECO:0000313" key="1">
    <source>
        <dbReference type="EMBL" id="KJK82857.1"/>
    </source>
</evidence>
<proteinExistence type="predicted"/>
<keyword evidence="2" id="KW-1185">Reference proteome</keyword>
<reference evidence="2" key="1">
    <citation type="journal article" date="2014" name="BMC Genomics">
        <title>The genome sequence of the biocontrol fungus Metarhizium anisopliae and comparative genomics of Metarhizium species.</title>
        <authorList>
            <person name="Pattemore J.A."/>
            <person name="Hane J.K."/>
            <person name="Williams A.H."/>
            <person name="Wilson B.A."/>
            <person name="Stodart B.J."/>
            <person name="Ash G.J."/>
        </authorList>
    </citation>
    <scope>NUCLEOTIDE SEQUENCE [LARGE SCALE GENOMIC DNA]</scope>
    <source>
        <strain evidence="2">BRIP 53293</strain>
    </source>
</reference>
<protein>
    <submittedName>
        <fullName evidence="1">Uncharacterized protein</fullName>
    </submittedName>
</protein>
<organism evidence="1 2">
    <name type="scientific">Metarhizium anisopliae BRIP 53293</name>
    <dbReference type="NCBI Taxonomy" id="1291518"/>
    <lineage>
        <taxon>Eukaryota</taxon>
        <taxon>Fungi</taxon>
        <taxon>Dikarya</taxon>
        <taxon>Ascomycota</taxon>
        <taxon>Pezizomycotina</taxon>
        <taxon>Sordariomycetes</taxon>
        <taxon>Hypocreomycetidae</taxon>
        <taxon>Hypocreales</taxon>
        <taxon>Clavicipitaceae</taxon>
        <taxon>Metarhizium</taxon>
    </lineage>
</organism>
<evidence type="ECO:0000313" key="2">
    <source>
        <dbReference type="Proteomes" id="UP000054544"/>
    </source>
</evidence>
<accession>A0A0D9P9B1</accession>
<dbReference type="EMBL" id="KE384722">
    <property type="protein sequence ID" value="KJK82857.1"/>
    <property type="molecule type" value="Genomic_DNA"/>
</dbReference>
<dbReference type="AlphaFoldDB" id="A0A0D9P9B1"/>
<dbReference type="Proteomes" id="UP000054544">
    <property type="component" value="Unassembled WGS sequence"/>
</dbReference>